<dbReference type="Proteomes" id="UP000000292">
    <property type="component" value="Chromosome"/>
</dbReference>
<reference evidence="11" key="2">
    <citation type="submission" date="2011-06" db="EMBL/GenBank/DDBJ databases">
        <title>The complete genome sequence of Alicyclobacillus acidocaldarius sp. Tc-4-1.</title>
        <authorList>
            <person name="Chen Y."/>
            <person name="He Y."/>
            <person name="Dong Z."/>
            <person name="Hu S."/>
        </authorList>
    </citation>
    <scope>NUCLEOTIDE SEQUENCE [LARGE SCALE GENOMIC DNA]</scope>
    <source>
        <strain evidence="11">Tc-4-1</strain>
    </source>
</reference>
<dbReference type="PANTHER" id="PTHR20919">
    <property type="entry name" value="HOMOSERINE O-SUCCINYLTRANSFERASE"/>
    <property type="match status" value="1"/>
</dbReference>
<comment type="function">
    <text evidence="8">Transfers an acetyl group from acetyl-CoA to L-homoserine, forming acetyl-L-homoserine.</text>
</comment>
<dbReference type="Gene3D" id="3.40.50.880">
    <property type="match status" value="1"/>
</dbReference>
<feature type="binding site" evidence="8">
    <location>
        <position position="252"/>
    </location>
    <ligand>
        <name>substrate</name>
    </ligand>
</feature>
<reference evidence="10 11" key="1">
    <citation type="journal article" date="2011" name="J. Bacteriol.">
        <title>Complete Genome Sequence of Alicyclobacillus acidocaldarius Strain Tc-4-1.</title>
        <authorList>
            <person name="Chen Y."/>
            <person name="He Y."/>
            <person name="Zhang B."/>
            <person name="Yang J."/>
            <person name="Li W."/>
            <person name="Dong Z."/>
            <person name="Hu S."/>
        </authorList>
    </citation>
    <scope>NUCLEOTIDE SEQUENCE [LARGE SCALE GENOMIC DNA]</scope>
    <source>
        <strain evidence="10 11">Tc-4-1</strain>
    </source>
</reference>
<dbReference type="HAMAP" id="MF_00295">
    <property type="entry name" value="MetA_acyltransf"/>
    <property type="match status" value="1"/>
</dbReference>
<evidence type="ECO:0000256" key="8">
    <source>
        <dbReference type="HAMAP-Rule" id="MF_00295"/>
    </source>
</evidence>
<dbReference type="NCBIfam" id="TIGR01001">
    <property type="entry name" value="metA"/>
    <property type="match status" value="1"/>
</dbReference>
<dbReference type="GO" id="GO:0008899">
    <property type="term" value="F:homoserine O-succinyltransferase activity"/>
    <property type="evidence" value="ECO:0007669"/>
    <property type="project" value="UniProtKB-UniRule"/>
</dbReference>
<comment type="catalytic activity">
    <reaction evidence="7 8">
        <text>L-homoserine + acetyl-CoA = O-acetyl-L-homoserine + CoA</text>
        <dbReference type="Rhea" id="RHEA:13701"/>
        <dbReference type="ChEBI" id="CHEBI:57287"/>
        <dbReference type="ChEBI" id="CHEBI:57288"/>
        <dbReference type="ChEBI" id="CHEBI:57476"/>
        <dbReference type="ChEBI" id="CHEBI:57716"/>
        <dbReference type="EC" id="2.3.1.31"/>
    </reaction>
</comment>
<evidence type="ECO:0000256" key="9">
    <source>
        <dbReference type="PIRSR" id="PIRSR000450-1"/>
    </source>
</evidence>
<dbReference type="InterPro" id="IPR029062">
    <property type="entry name" value="Class_I_gatase-like"/>
</dbReference>
<evidence type="ECO:0000256" key="2">
    <source>
        <dbReference type="ARBA" id="ARBA00022490"/>
    </source>
</evidence>
<evidence type="ECO:0000256" key="1">
    <source>
        <dbReference type="ARBA" id="ARBA00004496"/>
    </source>
</evidence>
<protein>
    <recommendedName>
        <fullName evidence="8">Homoserine O-acetyltransferase</fullName>
        <shortName evidence="8">HAT</shortName>
        <ecNumber evidence="8">2.3.1.31</ecNumber>
    </recommendedName>
    <alternativeName>
        <fullName evidence="8">Homoserine transacetylase</fullName>
        <shortName evidence="8">HTA</shortName>
    </alternativeName>
</protein>
<gene>
    <name evidence="10" type="primary">metA</name>
    <name evidence="8" type="synonym">metAA</name>
    <name evidence="10" type="ordered locus">TC41_2064</name>
</gene>
<keyword evidence="2 8" id="KW-0963">Cytoplasm</keyword>
<dbReference type="AlphaFoldDB" id="F8IES9"/>
<feature type="active site" description="Proton acceptor" evidence="8">
    <location>
        <position position="238"/>
    </location>
</feature>
<dbReference type="Pfam" id="PF04204">
    <property type="entry name" value="HTS"/>
    <property type="match status" value="1"/>
</dbReference>
<dbReference type="eggNOG" id="COG1897">
    <property type="taxonomic scope" value="Bacteria"/>
</dbReference>
<comment type="pathway">
    <text evidence="8">Amino-acid biosynthesis; L-methionine biosynthesis via de novo pathway; O-acetyl-L-homoserine from L-homoserine: step 1/1.</text>
</comment>
<sequence length="315" mass="36007">MGVNMPIKVPDDLPAKEILAAEQIFVMGYQRAFTQDIRPLKILILNLMPKKEVTETQLLRLLGNSPLQVEVTLLRMRSHVSKNTSAEHLEMFYQTFDEVSEQAFDGMIITGAPVEHLPFEEVTYWDELCEILDWTRSAVTSTLHICWAAQAGLYRHYGIPKRPLAEKCFGVFEHTVDLRCDLTRGFDDRFLAPHSRHTDVAIEDVARVPELQILSTSPEAGLYLAATPDASQIFVTGHPEYDATTLAEEYERDVARGMEIQLPKNYFPGDDPTQTPLNRWRAHANLLFANWLNYCVYQVTPYDLSGRVRKRQPQV</sequence>
<feature type="binding site" evidence="8">
    <location>
        <position position="195"/>
    </location>
    <ligand>
        <name>substrate</name>
    </ligand>
</feature>
<organism evidence="10 11">
    <name type="scientific">Alicyclobacillus acidocaldarius (strain Tc-4-1)</name>
    <name type="common">Bacillus acidocaldarius</name>
    <dbReference type="NCBI Taxonomy" id="1048834"/>
    <lineage>
        <taxon>Bacteria</taxon>
        <taxon>Bacillati</taxon>
        <taxon>Bacillota</taxon>
        <taxon>Bacilli</taxon>
        <taxon>Bacillales</taxon>
        <taxon>Alicyclobacillaceae</taxon>
        <taxon>Alicyclobacillus</taxon>
    </lineage>
</organism>
<feature type="site" description="Important for substrate specificity" evidence="8">
    <location>
        <position position="195"/>
    </location>
</feature>
<comment type="caution">
    <text evidence="8">Lacks conserved residue(s) required for the propagation of feature annotation.</text>
</comment>
<dbReference type="STRING" id="1048834.TC41_2064"/>
<keyword evidence="3 8" id="KW-0028">Amino-acid biosynthesis</keyword>
<dbReference type="SUPFAM" id="SSF52317">
    <property type="entry name" value="Class I glutamine amidotransferase-like"/>
    <property type="match status" value="1"/>
</dbReference>
<feature type="active site" description="Acyl-thioester intermediate" evidence="8 9">
    <location>
        <position position="146"/>
    </location>
</feature>
<dbReference type="GO" id="GO:0019281">
    <property type="term" value="P:L-methionine biosynthetic process from homoserine via O-succinyl-L-homoserine and cystathionine"/>
    <property type="evidence" value="ECO:0007669"/>
    <property type="project" value="InterPro"/>
</dbReference>
<dbReference type="UniPathway" id="UPA00051">
    <property type="reaction ID" value="UER00074"/>
</dbReference>
<keyword evidence="5 8" id="KW-0486">Methionine biosynthesis</keyword>
<dbReference type="FunFam" id="3.40.50.880:FF:000004">
    <property type="entry name" value="Homoserine O-succinyltransferase"/>
    <property type="match status" value="1"/>
</dbReference>
<dbReference type="EC" id="2.3.1.31" evidence="8"/>
<accession>F8IES9</accession>
<feature type="site" description="Important for acyl-CoA specificity" evidence="8">
    <location>
        <position position="115"/>
    </location>
</feature>
<dbReference type="EMBL" id="CP002902">
    <property type="protein sequence ID" value="AEJ43975.1"/>
    <property type="molecule type" value="Genomic_DNA"/>
</dbReference>
<feature type="binding site" evidence="8">
    <location>
        <position position="167"/>
    </location>
    <ligand>
        <name>substrate</name>
    </ligand>
</feature>
<proteinExistence type="inferred from homology"/>
<keyword evidence="4 8" id="KW-0808">Transferase</keyword>
<keyword evidence="6 8" id="KW-0012">Acyltransferase</keyword>
<dbReference type="InterPro" id="IPR005697">
    <property type="entry name" value="HST_MetA"/>
</dbReference>
<dbReference type="InterPro" id="IPR033752">
    <property type="entry name" value="MetA_family"/>
</dbReference>
<dbReference type="HOGENOM" id="CLU_057851_0_1_9"/>
<evidence type="ECO:0000256" key="7">
    <source>
        <dbReference type="ARBA" id="ARBA00049043"/>
    </source>
</evidence>
<feature type="active site" evidence="8">
    <location>
        <position position="240"/>
    </location>
</feature>
<dbReference type="PIRSF" id="PIRSF000450">
    <property type="entry name" value="H_ser_succinyltr"/>
    <property type="match status" value="1"/>
</dbReference>
<comment type="subcellular location">
    <subcellularLocation>
        <location evidence="1 8">Cytoplasm</location>
    </subcellularLocation>
</comment>
<dbReference type="GO" id="GO:0005737">
    <property type="term" value="C:cytoplasm"/>
    <property type="evidence" value="ECO:0007669"/>
    <property type="project" value="UniProtKB-SubCell"/>
</dbReference>
<dbReference type="PANTHER" id="PTHR20919:SF0">
    <property type="entry name" value="HOMOSERINE O-SUCCINYLTRANSFERASE"/>
    <property type="match status" value="1"/>
</dbReference>
<dbReference type="KEGG" id="aad:TC41_2064"/>
<evidence type="ECO:0000313" key="11">
    <source>
        <dbReference type="Proteomes" id="UP000000292"/>
    </source>
</evidence>
<evidence type="ECO:0000256" key="5">
    <source>
        <dbReference type="ARBA" id="ARBA00023167"/>
    </source>
</evidence>
<dbReference type="GO" id="GO:0004414">
    <property type="term" value="F:homoserine O-acetyltransferase activity"/>
    <property type="evidence" value="ECO:0007669"/>
    <property type="project" value="UniProtKB-EC"/>
</dbReference>
<evidence type="ECO:0000313" key="10">
    <source>
        <dbReference type="EMBL" id="AEJ43975.1"/>
    </source>
</evidence>
<name>F8IES9_ALIAT</name>
<evidence type="ECO:0000256" key="3">
    <source>
        <dbReference type="ARBA" id="ARBA00022605"/>
    </source>
</evidence>
<dbReference type="CDD" id="cd03131">
    <property type="entry name" value="GATase1_HTS"/>
    <property type="match status" value="1"/>
</dbReference>
<evidence type="ECO:0000256" key="4">
    <source>
        <dbReference type="ARBA" id="ARBA00022679"/>
    </source>
</evidence>
<comment type="similarity">
    <text evidence="8">Belongs to the MetA family.</text>
</comment>
<evidence type="ECO:0000256" key="6">
    <source>
        <dbReference type="ARBA" id="ARBA00023315"/>
    </source>
</evidence>
<dbReference type="PATRIC" id="fig|1048834.4.peg.1950"/>